<dbReference type="EMBL" id="CP000478">
    <property type="protein sequence ID" value="ABK16612.1"/>
    <property type="molecule type" value="Genomic_DNA"/>
</dbReference>
<proteinExistence type="predicted"/>
<dbReference type="InParanoid" id="A0LGR0"/>
<dbReference type="OrthoDB" id="9790530at2"/>
<dbReference type="KEGG" id="sfu:Sfum_0916"/>
<dbReference type="Proteomes" id="UP000001784">
    <property type="component" value="Chromosome"/>
</dbReference>
<sequence length="281" mass="32648">MLQNTFCHLPGIGFRTERQLWDRGVHSWDVFRTESTPLPFGKARAAALRKDLGHSLAHLRETDARFFAERLPSDLHWRLFRDFRHSTAYLDIETTGLGYPDDHITTIALYDGKSLRTYIHGDNLHRFAADIARFELIVTYNGKCFDLPFIRDFLEVELDQAHIDLRYVLRSLGYSGGLKGCERQIGICRDTLEGVDGYFAVLLWQEYVERNDMKALQTLLAYNAMDTVNLEKLMVLAYNLKLRDTPFPELRIDEDPATPDIPFEPDIDTINRIRHRFFGYA</sequence>
<accession>A0LGR0</accession>
<dbReference type="InterPro" id="IPR038720">
    <property type="entry name" value="YprB_RNase_H-like_dom"/>
</dbReference>
<gene>
    <name evidence="2" type="ordered locus">Sfum_0916</name>
</gene>
<evidence type="ECO:0000313" key="2">
    <source>
        <dbReference type="EMBL" id="ABK16612.1"/>
    </source>
</evidence>
<evidence type="ECO:0000259" key="1">
    <source>
        <dbReference type="Pfam" id="PF13482"/>
    </source>
</evidence>
<dbReference type="HOGENOM" id="CLU_073770_0_0_7"/>
<dbReference type="PANTHER" id="PTHR38462">
    <property type="entry name" value="EXONUCLEASE-LIKE PROTEIN"/>
    <property type="match status" value="1"/>
</dbReference>
<evidence type="ECO:0000313" key="3">
    <source>
        <dbReference type="Proteomes" id="UP000001784"/>
    </source>
</evidence>
<dbReference type="Pfam" id="PF13482">
    <property type="entry name" value="RNase_H_2"/>
    <property type="match status" value="1"/>
</dbReference>
<reference evidence="2 3" key="1">
    <citation type="submission" date="2006-10" db="EMBL/GenBank/DDBJ databases">
        <title>Complete sequence of Syntrophobacter fumaroxidans MPOB.</title>
        <authorList>
            <consortium name="US DOE Joint Genome Institute"/>
            <person name="Copeland A."/>
            <person name="Lucas S."/>
            <person name="Lapidus A."/>
            <person name="Barry K."/>
            <person name="Detter J.C."/>
            <person name="Glavina del Rio T."/>
            <person name="Hammon N."/>
            <person name="Israni S."/>
            <person name="Pitluck S."/>
            <person name="Goltsman E.G."/>
            <person name="Martinez M."/>
            <person name="Schmutz J."/>
            <person name="Larimer F."/>
            <person name="Land M."/>
            <person name="Hauser L."/>
            <person name="Kyrpides N."/>
            <person name="Kim E."/>
            <person name="Boone D.R."/>
            <person name="Brockman F."/>
            <person name="Culley D."/>
            <person name="Ferry J."/>
            <person name="Gunsalus R."/>
            <person name="McInerney M.J."/>
            <person name="Morrison M."/>
            <person name="Plugge C."/>
            <person name="Rohlin L."/>
            <person name="Scholten J."/>
            <person name="Sieber J."/>
            <person name="Stams A.J.M."/>
            <person name="Worm P."/>
            <person name="Henstra A.M."/>
            <person name="Richardson P."/>
        </authorList>
    </citation>
    <scope>NUCLEOTIDE SEQUENCE [LARGE SCALE GENOMIC DNA]</scope>
    <source>
        <strain evidence="3">DSM 10017 / MPOB</strain>
    </source>
</reference>
<name>A0LGR0_SYNFM</name>
<organism evidence="2 3">
    <name type="scientific">Syntrophobacter fumaroxidans (strain DSM 10017 / MPOB)</name>
    <dbReference type="NCBI Taxonomy" id="335543"/>
    <lineage>
        <taxon>Bacteria</taxon>
        <taxon>Pseudomonadati</taxon>
        <taxon>Thermodesulfobacteriota</taxon>
        <taxon>Syntrophobacteria</taxon>
        <taxon>Syntrophobacterales</taxon>
        <taxon>Syntrophobacteraceae</taxon>
        <taxon>Syntrophobacter</taxon>
    </lineage>
</organism>
<feature type="domain" description="YprB ribonuclease H-like" evidence="1">
    <location>
        <begin position="88"/>
        <end position="237"/>
    </location>
</feature>
<keyword evidence="3" id="KW-1185">Reference proteome</keyword>
<dbReference type="InterPro" id="IPR012337">
    <property type="entry name" value="RNaseH-like_sf"/>
</dbReference>
<protein>
    <recommendedName>
        <fullName evidence="1">YprB ribonuclease H-like domain-containing protein</fullName>
    </recommendedName>
</protein>
<dbReference type="SUPFAM" id="SSF53098">
    <property type="entry name" value="Ribonuclease H-like"/>
    <property type="match status" value="1"/>
</dbReference>
<dbReference type="AlphaFoldDB" id="A0LGR0"/>
<dbReference type="RefSeq" id="WP_011697783.1">
    <property type="nucleotide sequence ID" value="NC_008554.1"/>
</dbReference>
<dbReference type="eggNOG" id="COG3359">
    <property type="taxonomic scope" value="Bacteria"/>
</dbReference>
<dbReference type="PANTHER" id="PTHR38462:SF1">
    <property type="entry name" value="YPRB RIBONUCLEASE H-LIKE DOMAIN-CONTAINING PROTEIN"/>
    <property type="match status" value="1"/>
</dbReference>